<reference evidence="1 2" key="1">
    <citation type="submission" date="2020-07" db="EMBL/GenBank/DDBJ databases">
        <title>Transfer of Campylobacter canadensis to the novel genus Avispirillum gen. nov., that also includes two novel species recovered from migratory waterfowl: Avispirillum anseris sp. nov. and Avispirillum brantae sp. nov.</title>
        <authorList>
            <person name="Miller W.G."/>
            <person name="Chapman M.H."/>
            <person name="Yee E."/>
            <person name="Inglis G.D."/>
        </authorList>
    </citation>
    <scope>NUCLEOTIDE SEQUENCE [LARGE SCALE GENOMIC DNA]</scope>
    <source>
        <strain evidence="1 2">L283</strain>
    </source>
</reference>
<keyword evidence="2" id="KW-1185">Reference proteome</keyword>
<evidence type="ECO:0000313" key="2">
    <source>
        <dbReference type="Proteomes" id="UP000786183"/>
    </source>
</evidence>
<proteinExistence type="predicted"/>
<comment type="caution">
    <text evidence="1">The sequence shown here is derived from an EMBL/GenBank/DDBJ whole genome shotgun (WGS) entry which is preliminary data.</text>
</comment>
<organism evidence="1 2">
    <name type="scientific">Campylobacter canadensis</name>
    <dbReference type="NCBI Taxonomy" id="449520"/>
    <lineage>
        <taxon>Bacteria</taxon>
        <taxon>Pseudomonadati</taxon>
        <taxon>Campylobacterota</taxon>
        <taxon>Epsilonproteobacteria</taxon>
        <taxon>Campylobacterales</taxon>
        <taxon>Campylobacteraceae</taxon>
        <taxon>Campylobacter</taxon>
    </lineage>
</organism>
<evidence type="ECO:0000313" key="1">
    <source>
        <dbReference type="EMBL" id="MBZ7987674.1"/>
    </source>
</evidence>
<accession>A0ABS7WSD6</accession>
<dbReference type="RefSeq" id="WP_172233977.1">
    <property type="nucleotide sequence ID" value="NZ_CP035946.1"/>
</dbReference>
<protein>
    <submittedName>
        <fullName evidence="1">Uncharacterized protein</fullName>
    </submittedName>
</protein>
<name>A0ABS7WSD6_9BACT</name>
<dbReference type="Proteomes" id="UP000786183">
    <property type="component" value="Unassembled WGS sequence"/>
</dbReference>
<sequence>MFDFKSWKEVSLKNATVKFYENDEYLAFDSSACMPPEPMINARVGLNNLKANQKLIMHNHRNPLGLLPSVSAYFDIQSTEENGIFELIFTQKEGVEKINFDESCKDHK</sequence>
<dbReference type="EMBL" id="JACGBB010000012">
    <property type="protein sequence ID" value="MBZ7987674.1"/>
    <property type="molecule type" value="Genomic_DNA"/>
</dbReference>
<gene>
    <name evidence="1" type="ORF">AVCANL283_06120</name>
</gene>